<dbReference type="Gramene" id="TraesCS1A03G0849400.1">
    <property type="protein sequence ID" value="TraesCS1A03G0849400.1.CDS"/>
    <property type="gene ID" value="TraesCS1A03G0849400"/>
</dbReference>
<feature type="region of interest" description="Disordered" evidence="19">
    <location>
        <begin position="563"/>
        <end position="587"/>
    </location>
</feature>
<dbReference type="Gramene" id="TraesARI1A03G00150970.1">
    <property type="protein sequence ID" value="TraesARI1A03G00150970.1"/>
    <property type="gene ID" value="TraesARI1A03G00150970"/>
</dbReference>
<protein>
    <recommendedName>
        <fullName evidence="2">non-specific serine/threonine protein kinase</fullName>
        <ecNumber evidence="2">2.7.11.1</ecNumber>
    </recommendedName>
</protein>
<keyword evidence="13 20" id="KW-1133">Transmembrane helix</keyword>
<dbReference type="OMA" id="WYLWWTL"/>
<dbReference type="AlphaFoldDB" id="A0A3B5Y4Z2"/>
<comment type="catalytic activity">
    <reaction evidence="16">
        <text>L-threonyl-[protein] + ATP = O-phospho-L-threonyl-[protein] + ADP + H(+)</text>
        <dbReference type="Rhea" id="RHEA:46608"/>
        <dbReference type="Rhea" id="RHEA-COMP:11060"/>
        <dbReference type="Rhea" id="RHEA-COMP:11605"/>
        <dbReference type="ChEBI" id="CHEBI:15378"/>
        <dbReference type="ChEBI" id="CHEBI:30013"/>
        <dbReference type="ChEBI" id="CHEBI:30616"/>
        <dbReference type="ChEBI" id="CHEBI:61977"/>
        <dbReference type="ChEBI" id="CHEBI:456216"/>
        <dbReference type="EC" id="2.7.11.1"/>
    </reaction>
</comment>
<feature type="transmembrane region" description="Helical" evidence="20">
    <location>
        <begin position="530"/>
        <end position="555"/>
    </location>
</feature>
<keyword evidence="9" id="KW-0677">Repeat</keyword>
<evidence type="ECO:0000256" key="10">
    <source>
        <dbReference type="ARBA" id="ARBA00022741"/>
    </source>
</evidence>
<evidence type="ECO:0000256" key="13">
    <source>
        <dbReference type="ARBA" id="ARBA00022989"/>
    </source>
</evidence>
<dbReference type="SUPFAM" id="SSF56112">
    <property type="entry name" value="Protein kinase-like (PK-like)"/>
    <property type="match status" value="1"/>
</dbReference>
<evidence type="ECO:0000256" key="12">
    <source>
        <dbReference type="ARBA" id="ARBA00022840"/>
    </source>
</evidence>
<evidence type="ECO:0000256" key="21">
    <source>
        <dbReference type="SAM" id="SignalP"/>
    </source>
</evidence>
<keyword evidence="12 18" id="KW-0067">ATP-binding</keyword>
<dbReference type="Pfam" id="PF12819">
    <property type="entry name" value="Malectin_like"/>
    <property type="match status" value="1"/>
</dbReference>
<organism evidence="23">
    <name type="scientific">Triticum aestivum</name>
    <name type="common">Wheat</name>
    <dbReference type="NCBI Taxonomy" id="4565"/>
    <lineage>
        <taxon>Eukaryota</taxon>
        <taxon>Viridiplantae</taxon>
        <taxon>Streptophyta</taxon>
        <taxon>Embryophyta</taxon>
        <taxon>Tracheophyta</taxon>
        <taxon>Spermatophyta</taxon>
        <taxon>Magnoliopsida</taxon>
        <taxon>Liliopsida</taxon>
        <taxon>Poales</taxon>
        <taxon>Poaceae</taxon>
        <taxon>BOP clade</taxon>
        <taxon>Pooideae</taxon>
        <taxon>Triticodae</taxon>
        <taxon>Triticeae</taxon>
        <taxon>Triticinae</taxon>
        <taxon>Triticum</taxon>
    </lineage>
</organism>
<evidence type="ECO:0000313" key="24">
    <source>
        <dbReference type="Proteomes" id="UP000019116"/>
    </source>
</evidence>
<dbReference type="InterPro" id="IPR017441">
    <property type="entry name" value="Protein_kinase_ATP_BS"/>
</dbReference>
<dbReference type="InterPro" id="IPR024788">
    <property type="entry name" value="Malectin-like_Carb-bd_dom"/>
</dbReference>
<evidence type="ECO:0000256" key="1">
    <source>
        <dbReference type="ARBA" id="ARBA00004162"/>
    </source>
</evidence>
<evidence type="ECO:0000256" key="16">
    <source>
        <dbReference type="ARBA" id="ARBA00047899"/>
    </source>
</evidence>
<proteinExistence type="predicted"/>
<evidence type="ECO:0000313" key="23">
    <source>
        <dbReference type="EnsemblPlants" id="TraesCS1A02G345100.1"/>
    </source>
</evidence>
<evidence type="ECO:0000256" key="7">
    <source>
        <dbReference type="ARBA" id="ARBA00022692"/>
    </source>
</evidence>
<dbReference type="PRINTS" id="PR00019">
    <property type="entry name" value="LEURICHRPT"/>
</dbReference>
<dbReference type="FunFam" id="3.30.200.20:FF:000394">
    <property type="entry name" value="Leucine-rich repeat receptor-like protein kinase"/>
    <property type="match status" value="1"/>
</dbReference>
<dbReference type="Gramene" id="TraesROB_scaffold_039402_01G000300.1">
    <property type="protein sequence ID" value="TraesROB_scaffold_039402_01G000300.1"/>
    <property type="gene ID" value="TraesROB_scaffold_039402_01G000300"/>
</dbReference>
<dbReference type="Gene3D" id="3.30.200.20">
    <property type="entry name" value="Phosphorylase Kinase, domain 1"/>
    <property type="match status" value="1"/>
</dbReference>
<dbReference type="Gramene" id="TraesCS1A02G345100.1">
    <property type="protein sequence ID" value="TraesCS1A02G345100.1"/>
    <property type="gene ID" value="TraesCS1A02G345100"/>
</dbReference>
<dbReference type="FunFam" id="3.80.10.10:FF:000129">
    <property type="entry name" value="Leucine-rich repeat receptor-like kinase"/>
    <property type="match status" value="1"/>
</dbReference>
<accession>A0A3B5Y4Z2</accession>
<evidence type="ECO:0000256" key="18">
    <source>
        <dbReference type="PROSITE-ProRule" id="PRU10141"/>
    </source>
</evidence>
<dbReference type="PANTHER" id="PTHR45631:SF156">
    <property type="entry name" value="PROTEIN KINASE DOMAIN-CONTAINING PROTEIN"/>
    <property type="match status" value="1"/>
</dbReference>
<evidence type="ECO:0000256" key="5">
    <source>
        <dbReference type="ARBA" id="ARBA00022614"/>
    </source>
</evidence>
<evidence type="ECO:0000256" key="17">
    <source>
        <dbReference type="ARBA" id="ARBA00048679"/>
    </source>
</evidence>
<comment type="catalytic activity">
    <reaction evidence="17">
        <text>L-seryl-[protein] + ATP = O-phospho-L-seryl-[protein] + ADP + H(+)</text>
        <dbReference type="Rhea" id="RHEA:17989"/>
        <dbReference type="Rhea" id="RHEA-COMP:9863"/>
        <dbReference type="Rhea" id="RHEA-COMP:11604"/>
        <dbReference type="ChEBI" id="CHEBI:15378"/>
        <dbReference type="ChEBI" id="CHEBI:29999"/>
        <dbReference type="ChEBI" id="CHEBI:30616"/>
        <dbReference type="ChEBI" id="CHEBI:83421"/>
        <dbReference type="ChEBI" id="CHEBI:456216"/>
        <dbReference type="EC" id="2.7.11.1"/>
    </reaction>
</comment>
<evidence type="ECO:0000256" key="20">
    <source>
        <dbReference type="SAM" id="Phobius"/>
    </source>
</evidence>
<reference evidence="23" key="1">
    <citation type="submission" date="2018-08" db="EMBL/GenBank/DDBJ databases">
        <authorList>
            <person name="Rossello M."/>
        </authorList>
    </citation>
    <scope>NUCLEOTIDE SEQUENCE [LARGE SCALE GENOMIC DNA]</scope>
    <source>
        <strain evidence="23">cv. Chinese Spring</strain>
    </source>
</reference>
<dbReference type="STRING" id="4565.A0A3B5Y4Z2"/>
<dbReference type="PROSITE" id="PS00108">
    <property type="entry name" value="PROTEIN_KINASE_ST"/>
    <property type="match status" value="1"/>
</dbReference>
<keyword evidence="5" id="KW-0433">Leucine-rich repeat</keyword>
<dbReference type="KEGG" id="taes:123179738"/>
<evidence type="ECO:0000256" key="4">
    <source>
        <dbReference type="ARBA" id="ARBA00022553"/>
    </source>
</evidence>
<dbReference type="EC" id="2.7.11.1" evidence="2"/>
<dbReference type="OrthoDB" id="2017114at2759"/>
<name>A0A3B5Y4Z2_WHEAT</name>
<feature type="region of interest" description="Disordered" evidence="19">
    <location>
        <begin position="912"/>
        <end position="946"/>
    </location>
</feature>
<dbReference type="GO" id="GO:0005886">
    <property type="term" value="C:plasma membrane"/>
    <property type="evidence" value="ECO:0007669"/>
    <property type="project" value="UniProtKB-SubCell"/>
</dbReference>
<dbReference type="PROSITE" id="PS50011">
    <property type="entry name" value="PROTEIN_KINASE_DOM"/>
    <property type="match status" value="1"/>
</dbReference>
<dbReference type="Pfam" id="PF07714">
    <property type="entry name" value="PK_Tyr_Ser-Thr"/>
    <property type="match status" value="1"/>
</dbReference>
<evidence type="ECO:0000259" key="22">
    <source>
        <dbReference type="PROSITE" id="PS50011"/>
    </source>
</evidence>
<gene>
    <name evidence="23" type="primary">LOC123179738</name>
</gene>
<dbReference type="SUPFAM" id="SSF52058">
    <property type="entry name" value="L domain-like"/>
    <property type="match status" value="1"/>
</dbReference>
<evidence type="ECO:0000256" key="19">
    <source>
        <dbReference type="SAM" id="MobiDB-lite"/>
    </source>
</evidence>
<dbReference type="InterPro" id="IPR011009">
    <property type="entry name" value="Kinase-like_dom_sf"/>
</dbReference>
<keyword evidence="4" id="KW-0597">Phosphoprotein</keyword>
<keyword evidence="10 18" id="KW-0547">Nucleotide-binding</keyword>
<evidence type="ECO:0000256" key="11">
    <source>
        <dbReference type="ARBA" id="ARBA00022777"/>
    </source>
</evidence>
<dbReference type="PANTHER" id="PTHR45631">
    <property type="entry name" value="OS07G0107800 PROTEIN-RELATED"/>
    <property type="match status" value="1"/>
</dbReference>
<keyword evidence="6" id="KW-0808">Transferase</keyword>
<dbReference type="Pfam" id="PF13855">
    <property type="entry name" value="LRR_8"/>
    <property type="match status" value="1"/>
</dbReference>
<keyword evidence="3" id="KW-0723">Serine/threonine-protein kinase</keyword>
<feature type="domain" description="Protein kinase" evidence="22">
    <location>
        <begin position="607"/>
        <end position="882"/>
    </location>
</feature>
<dbReference type="GeneID" id="123179738"/>
<feature type="compositionally biased region" description="Polar residues" evidence="19">
    <location>
        <begin position="912"/>
        <end position="924"/>
    </location>
</feature>
<evidence type="ECO:0000256" key="14">
    <source>
        <dbReference type="ARBA" id="ARBA00023136"/>
    </source>
</evidence>
<dbReference type="Gramene" id="TraesNOR1A03G00149390.1">
    <property type="protein sequence ID" value="TraesNOR1A03G00149390.1"/>
    <property type="gene ID" value="TraesNOR1A03G00149390"/>
</dbReference>
<reference evidence="23" key="2">
    <citation type="submission" date="2018-10" db="UniProtKB">
        <authorList>
            <consortium name="EnsemblPlants"/>
        </authorList>
    </citation>
    <scope>IDENTIFICATION</scope>
</reference>
<dbReference type="Gramene" id="TraesSYM1A03G00152200.1">
    <property type="protein sequence ID" value="TraesSYM1A03G00152200.1"/>
    <property type="gene ID" value="TraesSYM1A03G00152200"/>
</dbReference>
<dbReference type="SMR" id="A0A3B5Y4Z2"/>
<comment type="subcellular location">
    <subcellularLocation>
        <location evidence="1">Cell membrane</location>
        <topology evidence="1">Single-pass membrane protein</topology>
    </subcellularLocation>
</comment>
<dbReference type="InterPro" id="IPR001611">
    <property type="entry name" value="Leu-rich_rpt"/>
</dbReference>
<sequence length="946" mass="104357">MEQSTAASPWLLLLCLAVAATGGALQARAQPDVNGFISIDCGLAGKTTSYVDDTTKLLYTSDTDFIGNVGSTHNISAQYMVRPTHLSRRYHSVRSFPDGVRNCYTLRSLVPGGKYLLRASFMYGDYDGLGSLPIFDLHVGVNYWQTVNISEPDLEVTAEAVVFVPDEFVHVCLLNTGAGTPFISDLELRPLKKKFYPQANLTKGLVLEHRLNLAPPDTSIVRYPVDPHDRVWLPKSDAKMWSSISTTETVQSDGDVFEVPSMVMQTAVTPLNAAMNLEIIWSPNPQPQNQSLGYLIIMHFSELQLLPSNAERQFYISINDMQLPEPVSPHYLGTGFVSNGNARYRDNKYNISMYATANSTLPPVISAVEFFSVISATNIATDSQDVSAIMAIKANYEVQKNWMGDPCVPKTMVWERLTCSYTSDNSPRIISINLSSSGLNGDISSSFTNFKAVQYLDLSNNNLTGSIPGSLSQLTSLTILDLSGNHLNGSISPELLKRTQDGSLNLRHGNNPDICTDGNSCQPTKTKNKLAIYGVVLIAVIVVLVLVAVALFFFLRQRNPESMNNSVKSHKEMKNDGHRTEKDGYGNSPLGLETRQFTYIELERITNNFRRVLGKGGFGNVYEGSLEDGTQVAVKIRSKSSNQGDREFLTEVQILTLIHHKNLVSMIGYCKDGEHMALVYEFMSEGTLEEHISGKGNNAVCLPWRQRLRIAVESAQGLEYLHKGCNPPLVHRDVKATNILLNAKLEAKIADFGLSKAFHHNDDTHVSTNRIVGTPGYVDPDYQTTWRATSKSDVYSFGIVLLVLVTGKPPILRTPHTISIIEWVQQRLAQGNIEGVVDVRIHGDHDINSMWKAAVIALKCTTEALAERPTMTDVVAQLQECLNLEEELADGGSDSGIYNGTNSDDINWTDDAYSTNKSTNSSQRAALEKEHNFGRVPTMDTGPAVR</sequence>
<evidence type="ECO:0000256" key="9">
    <source>
        <dbReference type="ARBA" id="ARBA00022737"/>
    </source>
</evidence>
<evidence type="ECO:0000256" key="2">
    <source>
        <dbReference type="ARBA" id="ARBA00012513"/>
    </source>
</evidence>
<dbReference type="RefSeq" id="XP_044447548.1">
    <property type="nucleotide sequence ID" value="XM_044591613.1"/>
</dbReference>
<evidence type="ECO:0000256" key="3">
    <source>
        <dbReference type="ARBA" id="ARBA00022527"/>
    </source>
</evidence>
<dbReference type="InterPro" id="IPR008271">
    <property type="entry name" value="Ser/Thr_kinase_AS"/>
</dbReference>
<dbReference type="InterPro" id="IPR032675">
    <property type="entry name" value="LRR_dom_sf"/>
</dbReference>
<dbReference type="GO" id="GO:0005524">
    <property type="term" value="F:ATP binding"/>
    <property type="evidence" value="ECO:0007669"/>
    <property type="project" value="UniProtKB-UniRule"/>
</dbReference>
<dbReference type="Gramene" id="TraesJAG1A03G00148280.1">
    <property type="protein sequence ID" value="TraesJAG1A03G00148280.1"/>
    <property type="gene ID" value="TraesJAG1A03G00148280"/>
</dbReference>
<dbReference type="Gramene" id="TraesCLE_scaffold_001133_01G001300.1">
    <property type="protein sequence ID" value="TraesCLE_scaffold_001133_01G001300.1"/>
    <property type="gene ID" value="TraesCLE_scaffold_001133_01G001300"/>
</dbReference>
<dbReference type="Proteomes" id="UP000019116">
    <property type="component" value="Chromosome 1A"/>
</dbReference>
<dbReference type="PROSITE" id="PS00107">
    <property type="entry name" value="PROTEIN_KINASE_ATP"/>
    <property type="match status" value="1"/>
</dbReference>
<keyword evidence="11" id="KW-0418">Kinase</keyword>
<evidence type="ECO:0000256" key="8">
    <source>
        <dbReference type="ARBA" id="ARBA00022729"/>
    </source>
</evidence>
<dbReference type="EnsemblPlants" id="TraesCS1A02G345100.1">
    <property type="protein sequence ID" value="TraesCS1A02G345100.1"/>
    <property type="gene ID" value="TraesCS1A02G345100"/>
</dbReference>
<feature type="binding site" evidence="18">
    <location>
        <position position="635"/>
    </location>
    <ligand>
        <name>ATP</name>
        <dbReference type="ChEBI" id="CHEBI:30616"/>
    </ligand>
</feature>
<dbReference type="Gene3D" id="1.10.510.10">
    <property type="entry name" value="Transferase(Phosphotransferase) domain 1"/>
    <property type="match status" value="1"/>
</dbReference>
<dbReference type="Gene3D" id="3.80.10.10">
    <property type="entry name" value="Ribonuclease Inhibitor"/>
    <property type="match status" value="1"/>
</dbReference>
<keyword evidence="7 20" id="KW-0812">Transmembrane</keyword>
<feature type="chain" id="PRO_5017436356" description="non-specific serine/threonine protein kinase" evidence="21">
    <location>
        <begin position="30"/>
        <end position="946"/>
    </location>
</feature>
<feature type="signal peptide" evidence="21">
    <location>
        <begin position="1"/>
        <end position="29"/>
    </location>
</feature>
<evidence type="ECO:0000256" key="6">
    <source>
        <dbReference type="ARBA" id="ARBA00022679"/>
    </source>
</evidence>
<evidence type="ECO:0000256" key="15">
    <source>
        <dbReference type="ARBA" id="ARBA00023170"/>
    </source>
</evidence>
<dbReference type="InterPro" id="IPR000719">
    <property type="entry name" value="Prot_kinase_dom"/>
</dbReference>
<keyword evidence="15" id="KW-0675">Receptor</keyword>
<dbReference type="InterPro" id="IPR001245">
    <property type="entry name" value="Ser-Thr/Tyr_kinase_cat_dom"/>
</dbReference>
<dbReference type="CDD" id="cd14066">
    <property type="entry name" value="STKc_IRAK"/>
    <property type="match status" value="1"/>
</dbReference>
<keyword evidence="24" id="KW-1185">Reference proteome</keyword>
<dbReference type="SMART" id="SM00220">
    <property type="entry name" value="S_TKc"/>
    <property type="match status" value="1"/>
</dbReference>
<dbReference type="GO" id="GO:0004674">
    <property type="term" value="F:protein serine/threonine kinase activity"/>
    <property type="evidence" value="ECO:0007669"/>
    <property type="project" value="UniProtKB-KW"/>
</dbReference>
<feature type="compositionally biased region" description="Basic and acidic residues" evidence="19">
    <location>
        <begin position="569"/>
        <end position="584"/>
    </location>
</feature>
<dbReference type="Gramene" id="TraesJUL1A03G00148740.1">
    <property type="protein sequence ID" value="TraesJUL1A03G00148740.1"/>
    <property type="gene ID" value="TraesJUL1A03G00148740"/>
</dbReference>
<dbReference type="FunFam" id="1.10.510.10:FF:000146">
    <property type="entry name" value="LRR receptor-like serine/threonine-protein kinase IOS1"/>
    <property type="match status" value="1"/>
</dbReference>
<keyword evidence="8 21" id="KW-0732">Signal</keyword>
<keyword evidence="14 20" id="KW-0472">Membrane</keyword>